<dbReference type="SUPFAM" id="SSF46689">
    <property type="entry name" value="Homeodomain-like"/>
    <property type="match status" value="1"/>
</dbReference>
<dbReference type="InterPro" id="IPR050624">
    <property type="entry name" value="HTH-type_Tx_Regulator"/>
</dbReference>
<sequence>MYRIGNDKRKIKSAKLICKGMEQLMRIQDYNEISVTQIVNASCVGRATFYRLFDDKSDVVLYQMESVFDELIQRLGPHTDSNVAVTSLFELWLSQKELFLSLVKANLYGEFQTRLSFVIGEKLKFIKESVGLNDRNWEYFIHIRAAMLFTALRVAITQFNEDSPLDISNTLNDLFGKQPTIFKS</sequence>
<reference evidence="1 2" key="1">
    <citation type="submission" date="2016-11" db="EMBL/GenBank/DDBJ databases">
        <title>Paenibacillus species isolates.</title>
        <authorList>
            <person name="Beno S.M."/>
        </authorList>
    </citation>
    <scope>NUCLEOTIDE SEQUENCE [LARGE SCALE GENOMIC DNA]</scope>
    <source>
        <strain evidence="1 2">FSL R5-0378</strain>
    </source>
</reference>
<proteinExistence type="predicted"/>
<dbReference type="Gene3D" id="1.10.357.10">
    <property type="entry name" value="Tetracycline Repressor, domain 2"/>
    <property type="match status" value="1"/>
</dbReference>
<dbReference type="Proteomes" id="UP000187172">
    <property type="component" value="Unassembled WGS sequence"/>
</dbReference>
<evidence type="ECO:0008006" key="3">
    <source>
        <dbReference type="Google" id="ProtNLM"/>
    </source>
</evidence>
<evidence type="ECO:0000313" key="1">
    <source>
        <dbReference type="EMBL" id="OMF49458.1"/>
    </source>
</evidence>
<dbReference type="AlphaFoldDB" id="A0A1R1ECB4"/>
<dbReference type="PANTHER" id="PTHR43479:SF7">
    <property type="entry name" value="TETR-FAMILY TRANSCRIPTIONAL REGULATOR"/>
    <property type="match status" value="1"/>
</dbReference>
<gene>
    <name evidence="1" type="ORF">BK138_30170</name>
</gene>
<dbReference type="EMBL" id="MRTP01000014">
    <property type="protein sequence ID" value="OMF49458.1"/>
    <property type="molecule type" value="Genomic_DNA"/>
</dbReference>
<protein>
    <recommendedName>
        <fullName evidence="3">HTH tetR-type domain-containing protein</fullName>
    </recommendedName>
</protein>
<dbReference type="RefSeq" id="WP_076175419.1">
    <property type="nucleotide sequence ID" value="NZ_MRTP01000014.1"/>
</dbReference>
<accession>A0A1R1ECB4</accession>
<dbReference type="InterPro" id="IPR009057">
    <property type="entry name" value="Homeodomain-like_sf"/>
</dbReference>
<comment type="caution">
    <text evidence="1">The sequence shown here is derived from an EMBL/GenBank/DDBJ whole genome shotgun (WGS) entry which is preliminary data.</text>
</comment>
<keyword evidence="2" id="KW-1185">Reference proteome</keyword>
<evidence type="ECO:0000313" key="2">
    <source>
        <dbReference type="Proteomes" id="UP000187172"/>
    </source>
</evidence>
<name>A0A1R1ECB4_9BACL</name>
<dbReference type="PANTHER" id="PTHR43479">
    <property type="entry name" value="ACREF/ENVCD OPERON REPRESSOR-RELATED"/>
    <property type="match status" value="1"/>
</dbReference>
<organism evidence="1 2">
    <name type="scientific">Paenibacillus rhizosphaerae</name>
    <dbReference type="NCBI Taxonomy" id="297318"/>
    <lineage>
        <taxon>Bacteria</taxon>
        <taxon>Bacillati</taxon>
        <taxon>Bacillota</taxon>
        <taxon>Bacilli</taxon>
        <taxon>Bacillales</taxon>
        <taxon>Paenibacillaceae</taxon>
        <taxon>Paenibacillus</taxon>
    </lineage>
</organism>